<dbReference type="InterPro" id="IPR029058">
    <property type="entry name" value="AB_hydrolase_fold"/>
</dbReference>
<dbReference type="GO" id="GO:0016020">
    <property type="term" value="C:membrane"/>
    <property type="evidence" value="ECO:0007669"/>
    <property type="project" value="TreeGrafter"/>
</dbReference>
<dbReference type="InterPro" id="IPR050266">
    <property type="entry name" value="AB_hydrolase_sf"/>
</dbReference>
<dbReference type="Gene3D" id="3.40.50.1820">
    <property type="entry name" value="alpha/beta hydrolase"/>
    <property type="match status" value="1"/>
</dbReference>
<dbReference type="Pfam" id="PF00561">
    <property type="entry name" value="Abhydrolase_1"/>
    <property type="match status" value="1"/>
</dbReference>
<comment type="caution">
    <text evidence="2">The sequence shown here is derived from an EMBL/GenBank/DDBJ whole genome shotgun (WGS) entry which is preliminary data.</text>
</comment>
<keyword evidence="3" id="KW-1185">Reference proteome</keyword>
<evidence type="ECO:0000313" key="3">
    <source>
        <dbReference type="Proteomes" id="UP000320333"/>
    </source>
</evidence>
<dbReference type="PANTHER" id="PTHR43798">
    <property type="entry name" value="MONOACYLGLYCEROL LIPASE"/>
    <property type="match status" value="1"/>
</dbReference>
<dbReference type="EMBL" id="QEAP01000171">
    <property type="protein sequence ID" value="TPX73669.1"/>
    <property type="molecule type" value="Genomic_DNA"/>
</dbReference>
<organism evidence="2 3">
    <name type="scientific">Chytriomyces confervae</name>
    <dbReference type="NCBI Taxonomy" id="246404"/>
    <lineage>
        <taxon>Eukaryota</taxon>
        <taxon>Fungi</taxon>
        <taxon>Fungi incertae sedis</taxon>
        <taxon>Chytridiomycota</taxon>
        <taxon>Chytridiomycota incertae sedis</taxon>
        <taxon>Chytridiomycetes</taxon>
        <taxon>Chytridiales</taxon>
        <taxon>Chytriomycetaceae</taxon>
        <taxon>Chytriomyces</taxon>
    </lineage>
</organism>
<evidence type="ECO:0000259" key="1">
    <source>
        <dbReference type="Pfam" id="PF00561"/>
    </source>
</evidence>
<evidence type="ECO:0000313" key="2">
    <source>
        <dbReference type="EMBL" id="TPX73669.1"/>
    </source>
</evidence>
<dbReference type="InterPro" id="IPR000073">
    <property type="entry name" value="AB_hydrolase_1"/>
</dbReference>
<reference evidence="2 3" key="1">
    <citation type="journal article" date="2019" name="Sci. Rep.">
        <title>Comparative genomics of chytrid fungi reveal insights into the obligate biotrophic and pathogenic lifestyle of Synchytrium endobioticum.</title>
        <authorList>
            <person name="van de Vossenberg B.T.L.H."/>
            <person name="Warris S."/>
            <person name="Nguyen H.D.T."/>
            <person name="van Gent-Pelzer M.P.E."/>
            <person name="Joly D.L."/>
            <person name="van de Geest H.C."/>
            <person name="Bonants P.J.M."/>
            <person name="Smith D.S."/>
            <person name="Levesque C.A."/>
            <person name="van der Lee T.A.J."/>
        </authorList>
    </citation>
    <scope>NUCLEOTIDE SEQUENCE [LARGE SCALE GENOMIC DNA]</scope>
    <source>
        <strain evidence="2 3">CBS 675.73</strain>
    </source>
</reference>
<accession>A0A507FBF4</accession>
<sequence>MQSKPTTITLSNGLHCSGTLYTTHSDASRPEDCRIIAVHGWLDNAGSFEPLAKHLLNQSSNNTSTHESRVTLLAIDLPGHGRSDPLPPSQTYQPWDFVLALADVADKMAWPEFILLGHSMGAHVCYLYAACFKDRVRKLIVVESVGHVNRIQAGGDTAAMREFLDKRRKFDREWVERGLDHGDGDKGVGVTNVDPFKATTLYASVEDAARARMNGATKVSFNAAMALCERGLETVHVGDAVEKYRFSTDKRLFMRHFFRWDHEGVESILRSIESDILIVMGSASLIWNTENPVLQQRIKVLKDRNGGDAAVSGCKTRVEWIPFGTHHLHLEEDTVAAVADVLKEFVGIDQ</sequence>
<name>A0A507FBF4_9FUNG</name>
<gene>
    <name evidence="2" type="ORF">CcCBS67573_g05055</name>
</gene>
<dbReference type="PANTHER" id="PTHR43798:SF33">
    <property type="entry name" value="HYDROLASE, PUTATIVE (AFU_ORTHOLOGUE AFUA_2G14860)-RELATED"/>
    <property type="match status" value="1"/>
</dbReference>
<dbReference type="AlphaFoldDB" id="A0A507FBF4"/>
<dbReference type="SUPFAM" id="SSF53474">
    <property type="entry name" value="alpha/beta-Hydrolases"/>
    <property type="match status" value="1"/>
</dbReference>
<dbReference type="OrthoDB" id="408373at2759"/>
<protein>
    <recommendedName>
        <fullName evidence="1">AB hydrolase-1 domain-containing protein</fullName>
    </recommendedName>
</protein>
<dbReference type="Proteomes" id="UP000320333">
    <property type="component" value="Unassembled WGS sequence"/>
</dbReference>
<proteinExistence type="predicted"/>
<feature type="domain" description="AB hydrolase-1" evidence="1">
    <location>
        <begin position="35"/>
        <end position="163"/>
    </location>
</feature>
<dbReference type="STRING" id="246404.A0A507FBF4"/>